<dbReference type="AlphaFoldDB" id="I3TCH4"/>
<protein>
    <submittedName>
        <fullName evidence="2">Uncharacterized protein</fullName>
    </submittedName>
</protein>
<keyword evidence="1" id="KW-1133">Transmembrane helix</keyword>
<dbReference type="eggNOG" id="arCOG08885">
    <property type="taxonomic scope" value="Archaea"/>
</dbReference>
<dbReference type="EMBL" id="CP003531">
    <property type="protein sequence ID" value="AFK50462.1"/>
    <property type="molecule type" value="Genomic_DNA"/>
</dbReference>
<dbReference type="InParanoid" id="I3TCH4"/>
<evidence type="ECO:0000313" key="3">
    <source>
        <dbReference type="Proteomes" id="UP000005270"/>
    </source>
</evidence>
<sequence>MEGIGMGLGVASQVFSGVANALSGAGGVGAVLFFVGLAIILVIALSLLVVGIVRLIKALPNMTVSGFLKLMVVTAAVLIVLGLILP</sequence>
<feature type="transmembrane region" description="Helical" evidence="1">
    <location>
        <begin position="31"/>
        <end position="55"/>
    </location>
</feature>
<keyword evidence="1" id="KW-0812">Transmembrane</keyword>
<dbReference type="Proteomes" id="UP000005270">
    <property type="component" value="Chromosome"/>
</dbReference>
<dbReference type="HOGENOM" id="CLU_191161_0_0_2"/>
<proteinExistence type="predicted"/>
<gene>
    <name evidence="2" type="ordered locus">TCELL_0037</name>
</gene>
<name>I3TCH4_THEC1</name>
<reference evidence="2 3" key="1">
    <citation type="journal article" date="2012" name="J. Bacteriol.">
        <title>Complete genome sequence of the hyperthermophilic cellulolytic Crenarchaeon 'Thermogladius cellulolyticus' 1633.</title>
        <authorList>
            <person name="Mardanov A.V."/>
            <person name="Kochetkova T.V."/>
            <person name="Beletsky A.V."/>
            <person name="Bonch-Osmolovskaya E.A."/>
            <person name="Ravin N.V."/>
            <person name="Skryabin K.G."/>
        </authorList>
    </citation>
    <scope>NUCLEOTIDE SEQUENCE [LARGE SCALE GENOMIC DNA]</scope>
    <source>
        <strain evidence="3">DSM 22663 / VKM B-2946 / 1633</strain>
    </source>
</reference>
<accession>I3TCH4</accession>
<evidence type="ECO:0000256" key="1">
    <source>
        <dbReference type="SAM" id="Phobius"/>
    </source>
</evidence>
<organism evidence="2 3">
    <name type="scientific">Thermogladius calderae (strain DSM 22663 / VKM B-2946 / 1633)</name>
    <dbReference type="NCBI Taxonomy" id="1184251"/>
    <lineage>
        <taxon>Archaea</taxon>
        <taxon>Thermoproteota</taxon>
        <taxon>Thermoprotei</taxon>
        <taxon>Desulfurococcales</taxon>
        <taxon>Desulfurococcaceae</taxon>
        <taxon>Thermogladius</taxon>
    </lineage>
</organism>
<feature type="transmembrane region" description="Helical" evidence="1">
    <location>
        <begin position="67"/>
        <end position="85"/>
    </location>
</feature>
<keyword evidence="1" id="KW-0472">Membrane</keyword>
<evidence type="ECO:0000313" key="2">
    <source>
        <dbReference type="EMBL" id="AFK50462.1"/>
    </source>
</evidence>
<keyword evidence="3" id="KW-1185">Reference proteome</keyword>
<dbReference type="KEGG" id="thg:TCELL_0037"/>